<protein>
    <submittedName>
        <fullName evidence="1">Uncharacterized protein</fullName>
    </submittedName>
</protein>
<evidence type="ECO:0000313" key="1">
    <source>
        <dbReference type="EMBL" id="KHG14724.1"/>
    </source>
</evidence>
<organism evidence="1 2">
    <name type="scientific">Gossypium arboreum</name>
    <name type="common">Tree cotton</name>
    <name type="synonym">Gossypium nanking</name>
    <dbReference type="NCBI Taxonomy" id="29729"/>
    <lineage>
        <taxon>Eukaryota</taxon>
        <taxon>Viridiplantae</taxon>
        <taxon>Streptophyta</taxon>
        <taxon>Embryophyta</taxon>
        <taxon>Tracheophyta</taxon>
        <taxon>Spermatophyta</taxon>
        <taxon>Magnoliopsida</taxon>
        <taxon>eudicotyledons</taxon>
        <taxon>Gunneridae</taxon>
        <taxon>Pentapetalae</taxon>
        <taxon>rosids</taxon>
        <taxon>malvids</taxon>
        <taxon>Malvales</taxon>
        <taxon>Malvaceae</taxon>
        <taxon>Malvoideae</taxon>
        <taxon>Gossypium</taxon>
    </lineage>
</organism>
<proteinExistence type="predicted"/>
<keyword evidence="2" id="KW-1185">Reference proteome</keyword>
<sequence>MHIRNIPHCWDFTSVLIEIITASSLIPTSHTFGI</sequence>
<name>A0A0B0NSE9_GOSAR</name>
<dbReference type="Proteomes" id="UP000032142">
    <property type="component" value="Unassembled WGS sequence"/>
</dbReference>
<reference evidence="2" key="1">
    <citation type="submission" date="2014-09" db="EMBL/GenBank/DDBJ databases">
        <authorList>
            <person name="Mudge J."/>
            <person name="Ramaraj T."/>
            <person name="Lindquist I.E."/>
            <person name="Bharti A.K."/>
            <person name="Sundararajan A."/>
            <person name="Cameron C.T."/>
            <person name="Woodward J.E."/>
            <person name="May G.D."/>
            <person name="Brubaker C."/>
            <person name="Broadhvest J."/>
            <person name="Wilkins T.A."/>
        </authorList>
    </citation>
    <scope>NUCLEOTIDE SEQUENCE</scope>
    <source>
        <strain evidence="2">cv. AKA8401</strain>
    </source>
</reference>
<gene>
    <name evidence="1" type="ORF">F383_19734</name>
</gene>
<dbReference type="EMBL" id="KN402161">
    <property type="protein sequence ID" value="KHG14724.1"/>
    <property type="molecule type" value="Genomic_DNA"/>
</dbReference>
<dbReference type="AlphaFoldDB" id="A0A0B0NSE9"/>
<evidence type="ECO:0000313" key="2">
    <source>
        <dbReference type="Proteomes" id="UP000032142"/>
    </source>
</evidence>
<accession>A0A0B0NSE9</accession>